<sequence>MATAVDKHPVRRVLDAVYDFAGYVAALCLLAILLVIVAQMTTRWMGISVPGLAEYAGYLMAAASFLAFAHGLNRGVHIRVNLFLTALGQHRFWGEVWCMIIGTAASSYLAWYAVKLVYWSRKLNDVSQGQDATPLWIVQTPVAIGAVLLAVCFADNLITLLATRRDNIGSDLVEQSHAE</sequence>
<keyword evidence="5 9" id="KW-0812">Transmembrane</keyword>
<accession>A0ABT1CMX1</accession>
<dbReference type="InterPro" id="IPR007387">
    <property type="entry name" value="TRAP_DctQ"/>
</dbReference>
<comment type="similarity">
    <text evidence="8 9">Belongs to the TRAP transporter small permease family.</text>
</comment>
<dbReference type="PANTHER" id="PTHR35011:SF4">
    <property type="entry name" value="SLL1102 PROTEIN"/>
    <property type="match status" value="1"/>
</dbReference>
<evidence type="ECO:0000256" key="9">
    <source>
        <dbReference type="RuleBase" id="RU369079"/>
    </source>
</evidence>
<evidence type="ECO:0000256" key="2">
    <source>
        <dbReference type="ARBA" id="ARBA00022448"/>
    </source>
</evidence>
<dbReference type="PANTHER" id="PTHR35011">
    <property type="entry name" value="2,3-DIKETO-L-GULONATE TRAP TRANSPORTER SMALL PERMEASE PROTEIN YIAM"/>
    <property type="match status" value="1"/>
</dbReference>
<gene>
    <name evidence="11" type="ORF">GTW23_05010</name>
</gene>
<keyword evidence="2 9" id="KW-0813">Transport</keyword>
<comment type="subunit">
    <text evidence="9">The complex comprises the extracytoplasmic solute receptor protein and the two transmembrane proteins.</text>
</comment>
<dbReference type="RefSeq" id="WP_152008073.1">
    <property type="nucleotide sequence ID" value="NZ_JAAAML010000001.1"/>
</dbReference>
<comment type="function">
    <text evidence="9">Part of the tripartite ATP-independent periplasmic (TRAP) transport system.</text>
</comment>
<comment type="caution">
    <text evidence="11">The sequence shown here is derived from an EMBL/GenBank/DDBJ whole genome shotgun (WGS) entry which is preliminary data.</text>
</comment>
<feature type="domain" description="Tripartite ATP-independent periplasmic transporters DctQ component" evidence="10">
    <location>
        <begin position="32"/>
        <end position="162"/>
    </location>
</feature>
<evidence type="ECO:0000256" key="8">
    <source>
        <dbReference type="ARBA" id="ARBA00038436"/>
    </source>
</evidence>
<protein>
    <recommendedName>
        <fullName evidence="9">TRAP transporter small permease protein</fullName>
    </recommendedName>
</protein>
<keyword evidence="6 9" id="KW-1133">Transmembrane helix</keyword>
<keyword evidence="7 9" id="KW-0472">Membrane</keyword>
<proteinExistence type="inferred from homology"/>
<evidence type="ECO:0000259" key="10">
    <source>
        <dbReference type="Pfam" id="PF04290"/>
    </source>
</evidence>
<feature type="transmembrane region" description="Helical" evidence="9">
    <location>
        <begin position="20"/>
        <end position="40"/>
    </location>
</feature>
<feature type="transmembrane region" description="Helical" evidence="9">
    <location>
        <begin position="92"/>
        <end position="114"/>
    </location>
</feature>
<evidence type="ECO:0000313" key="12">
    <source>
        <dbReference type="Proteomes" id="UP001320715"/>
    </source>
</evidence>
<dbReference type="Pfam" id="PF04290">
    <property type="entry name" value="DctQ"/>
    <property type="match status" value="1"/>
</dbReference>
<organism evidence="11 12">
    <name type="scientific">Hoeflea alexandrii</name>
    <dbReference type="NCBI Taxonomy" id="288436"/>
    <lineage>
        <taxon>Bacteria</taxon>
        <taxon>Pseudomonadati</taxon>
        <taxon>Pseudomonadota</taxon>
        <taxon>Alphaproteobacteria</taxon>
        <taxon>Hyphomicrobiales</taxon>
        <taxon>Rhizobiaceae</taxon>
        <taxon>Hoeflea</taxon>
    </lineage>
</organism>
<evidence type="ECO:0000256" key="4">
    <source>
        <dbReference type="ARBA" id="ARBA00022519"/>
    </source>
</evidence>
<keyword evidence="4 9" id="KW-0997">Cell inner membrane</keyword>
<dbReference type="EMBL" id="JAAAML010000001">
    <property type="protein sequence ID" value="MCO6407527.1"/>
    <property type="molecule type" value="Genomic_DNA"/>
</dbReference>
<name>A0ABT1CMX1_9HYPH</name>
<evidence type="ECO:0000256" key="6">
    <source>
        <dbReference type="ARBA" id="ARBA00022989"/>
    </source>
</evidence>
<evidence type="ECO:0000256" key="5">
    <source>
        <dbReference type="ARBA" id="ARBA00022692"/>
    </source>
</evidence>
<evidence type="ECO:0000256" key="1">
    <source>
        <dbReference type="ARBA" id="ARBA00004429"/>
    </source>
</evidence>
<feature type="transmembrane region" description="Helical" evidence="9">
    <location>
        <begin position="52"/>
        <end position="72"/>
    </location>
</feature>
<evidence type="ECO:0000313" key="11">
    <source>
        <dbReference type="EMBL" id="MCO6407527.1"/>
    </source>
</evidence>
<evidence type="ECO:0000256" key="3">
    <source>
        <dbReference type="ARBA" id="ARBA00022475"/>
    </source>
</evidence>
<dbReference type="InterPro" id="IPR055348">
    <property type="entry name" value="DctQ"/>
</dbReference>
<dbReference type="Proteomes" id="UP001320715">
    <property type="component" value="Unassembled WGS sequence"/>
</dbReference>
<reference evidence="11 12" key="1">
    <citation type="submission" date="2020-01" db="EMBL/GenBank/DDBJ databases">
        <title>Genomes of bacteria type strains.</title>
        <authorList>
            <person name="Chen J."/>
            <person name="Zhu S."/>
            <person name="Yang J."/>
        </authorList>
    </citation>
    <scope>NUCLEOTIDE SEQUENCE [LARGE SCALE GENOMIC DNA]</scope>
    <source>
        <strain evidence="11 12">DSM 16655</strain>
    </source>
</reference>
<evidence type="ECO:0000256" key="7">
    <source>
        <dbReference type="ARBA" id="ARBA00023136"/>
    </source>
</evidence>
<comment type="subcellular location">
    <subcellularLocation>
        <location evidence="1 9">Cell inner membrane</location>
        <topology evidence="1 9">Multi-pass membrane protein</topology>
    </subcellularLocation>
</comment>
<feature type="transmembrane region" description="Helical" evidence="9">
    <location>
        <begin position="134"/>
        <end position="158"/>
    </location>
</feature>
<keyword evidence="3" id="KW-1003">Cell membrane</keyword>
<keyword evidence="12" id="KW-1185">Reference proteome</keyword>